<sequence length="234" mass="26885">MNVLIVYSHPSPTSLNAALKDTAVEVLEKQGHKVKVSDLYKMNFKPIADLDDFTAIKNSDNFSYISEQYHASQNRTFSKDILDEQEKLTWADLVIFQFPMWWTEAPAILKGWFDRVFAYGFAYGPGAYDQGNLRGKKAMLSFTTGGKDLRNFGKNHLKGELSERLFNIQHEKLYFVGMDVIEPFVFTAGIDEQGKKELFKQFEERLIHIESAPVIPFRPVSDYENGKLKETTYS</sequence>
<gene>
    <name evidence="4" type="ORF">IMZ08_03040</name>
</gene>
<evidence type="ECO:0000259" key="3">
    <source>
        <dbReference type="Pfam" id="PF02525"/>
    </source>
</evidence>
<dbReference type="InterPro" id="IPR003680">
    <property type="entry name" value="Flavodoxin_fold"/>
</dbReference>
<dbReference type="InterPro" id="IPR029039">
    <property type="entry name" value="Flavoprotein-like_sf"/>
</dbReference>
<dbReference type="PANTHER" id="PTHR10204:SF34">
    <property type="entry name" value="NAD(P)H DEHYDROGENASE [QUINONE] 1 ISOFORM 1"/>
    <property type="match status" value="1"/>
</dbReference>
<organism evidence="4 5">
    <name type="scientific">Litchfieldia luteola</name>
    <dbReference type="NCBI Taxonomy" id="682179"/>
    <lineage>
        <taxon>Bacteria</taxon>
        <taxon>Bacillati</taxon>
        <taxon>Bacillota</taxon>
        <taxon>Bacilli</taxon>
        <taxon>Bacillales</taxon>
        <taxon>Bacillaceae</taxon>
        <taxon>Litchfieldia</taxon>
    </lineage>
</organism>
<dbReference type="RefSeq" id="WP_193534508.1">
    <property type="nucleotide sequence ID" value="NZ_JADCLJ010000007.1"/>
</dbReference>
<evidence type="ECO:0000256" key="1">
    <source>
        <dbReference type="ARBA" id="ARBA00006252"/>
    </source>
</evidence>
<evidence type="ECO:0000256" key="2">
    <source>
        <dbReference type="ARBA" id="ARBA00023002"/>
    </source>
</evidence>
<evidence type="ECO:0000313" key="4">
    <source>
        <dbReference type="EMBL" id="MBE4907031.1"/>
    </source>
</evidence>
<keyword evidence="5" id="KW-1185">Reference proteome</keyword>
<reference evidence="4 5" key="1">
    <citation type="submission" date="2020-10" db="EMBL/GenBank/DDBJ databases">
        <title>Bacillus sp. HD4P25, an endophyte from a halophyte.</title>
        <authorList>
            <person name="Sun J.-Q."/>
        </authorList>
    </citation>
    <scope>NUCLEOTIDE SEQUENCE [LARGE SCALE GENOMIC DNA]</scope>
    <source>
        <strain evidence="4 5">YIM 93174</strain>
    </source>
</reference>
<comment type="caution">
    <text evidence="4">The sequence shown here is derived from an EMBL/GenBank/DDBJ whole genome shotgun (WGS) entry which is preliminary data.</text>
</comment>
<evidence type="ECO:0000313" key="5">
    <source>
        <dbReference type="Proteomes" id="UP001516662"/>
    </source>
</evidence>
<comment type="similarity">
    <text evidence="1">Belongs to the NAD(P)H dehydrogenase (quinone) family.</text>
</comment>
<dbReference type="SUPFAM" id="SSF52218">
    <property type="entry name" value="Flavoproteins"/>
    <property type="match status" value="1"/>
</dbReference>
<dbReference type="EMBL" id="JADCLJ010000007">
    <property type="protein sequence ID" value="MBE4907031.1"/>
    <property type="molecule type" value="Genomic_DNA"/>
</dbReference>
<dbReference type="Gene3D" id="3.40.50.360">
    <property type="match status" value="1"/>
</dbReference>
<dbReference type="InterPro" id="IPR051545">
    <property type="entry name" value="NAD(P)H_dehydrogenase_qn"/>
</dbReference>
<dbReference type="PANTHER" id="PTHR10204">
    <property type="entry name" value="NAD P H OXIDOREDUCTASE-RELATED"/>
    <property type="match status" value="1"/>
</dbReference>
<dbReference type="Pfam" id="PF02525">
    <property type="entry name" value="Flavodoxin_2"/>
    <property type="match status" value="1"/>
</dbReference>
<feature type="domain" description="Flavodoxin-like fold" evidence="3">
    <location>
        <begin position="1"/>
        <end position="205"/>
    </location>
</feature>
<accession>A0ABR9QEV3</accession>
<dbReference type="Proteomes" id="UP001516662">
    <property type="component" value="Unassembled WGS sequence"/>
</dbReference>
<proteinExistence type="inferred from homology"/>
<protein>
    <submittedName>
        <fullName evidence="4">NAD(P)H-dependent oxidoreductase</fullName>
    </submittedName>
</protein>
<keyword evidence="2" id="KW-0560">Oxidoreductase</keyword>
<name>A0ABR9QEV3_9BACI</name>